<protein>
    <recommendedName>
        <fullName evidence="4">Starch-binding associating with outer membrane</fullName>
    </recommendedName>
</protein>
<feature type="signal peptide" evidence="1">
    <location>
        <begin position="1"/>
        <end position="25"/>
    </location>
</feature>
<dbReference type="Pfam" id="PF12771">
    <property type="entry name" value="SusD-like_2"/>
    <property type="match status" value="1"/>
</dbReference>
<keyword evidence="3" id="KW-1185">Reference proteome</keyword>
<comment type="caution">
    <text evidence="2">The sequence shown here is derived from an EMBL/GenBank/DDBJ whole genome shotgun (WGS) entry which is preliminary data.</text>
</comment>
<dbReference type="AlphaFoldDB" id="A0A918SL25"/>
<dbReference type="Gene3D" id="1.25.40.390">
    <property type="match status" value="1"/>
</dbReference>
<dbReference type="SUPFAM" id="SSF48452">
    <property type="entry name" value="TPR-like"/>
    <property type="match status" value="1"/>
</dbReference>
<gene>
    <name evidence="2" type="ORF">GCM10007103_30810</name>
</gene>
<dbReference type="EMBL" id="BMXB01000017">
    <property type="protein sequence ID" value="GHA47653.1"/>
    <property type="molecule type" value="Genomic_DNA"/>
</dbReference>
<dbReference type="Proteomes" id="UP000610456">
    <property type="component" value="Unassembled WGS sequence"/>
</dbReference>
<proteinExistence type="predicted"/>
<dbReference type="InterPro" id="IPR041662">
    <property type="entry name" value="SusD-like_2"/>
</dbReference>
<evidence type="ECO:0008006" key="4">
    <source>
        <dbReference type="Google" id="ProtNLM"/>
    </source>
</evidence>
<accession>A0A918SL25</accession>
<name>A0A918SL25_9FLAO</name>
<evidence type="ECO:0000313" key="2">
    <source>
        <dbReference type="EMBL" id="GHA47653.1"/>
    </source>
</evidence>
<feature type="chain" id="PRO_5037657001" description="Starch-binding associating with outer membrane" evidence="1">
    <location>
        <begin position="26"/>
        <end position="497"/>
    </location>
</feature>
<keyword evidence="1" id="KW-0732">Signal</keyword>
<evidence type="ECO:0000313" key="3">
    <source>
        <dbReference type="Proteomes" id="UP000610456"/>
    </source>
</evidence>
<reference evidence="2" key="2">
    <citation type="submission" date="2020-09" db="EMBL/GenBank/DDBJ databases">
        <authorList>
            <person name="Sun Q."/>
            <person name="Kim S."/>
        </authorList>
    </citation>
    <scope>NUCLEOTIDE SEQUENCE</scope>
    <source>
        <strain evidence="2">KCTC 12719</strain>
    </source>
</reference>
<dbReference type="PROSITE" id="PS51257">
    <property type="entry name" value="PROKAR_LIPOPROTEIN"/>
    <property type="match status" value="1"/>
</dbReference>
<dbReference type="InterPro" id="IPR011990">
    <property type="entry name" value="TPR-like_helical_dom_sf"/>
</dbReference>
<reference evidence="2" key="1">
    <citation type="journal article" date="2014" name="Int. J. Syst. Evol. Microbiol.">
        <title>Complete genome sequence of Corynebacterium casei LMG S-19264T (=DSM 44701T), isolated from a smear-ripened cheese.</title>
        <authorList>
            <consortium name="US DOE Joint Genome Institute (JGI-PGF)"/>
            <person name="Walter F."/>
            <person name="Albersmeier A."/>
            <person name="Kalinowski J."/>
            <person name="Ruckert C."/>
        </authorList>
    </citation>
    <scope>NUCLEOTIDE SEQUENCE</scope>
    <source>
        <strain evidence="2">KCTC 12719</strain>
    </source>
</reference>
<evidence type="ECO:0000256" key="1">
    <source>
        <dbReference type="SAM" id="SignalP"/>
    </source>
</evidence>
<organism evidence="2 3">
    <name type="scientific">Salinimicrobium marinum</name>
    <dbReference type="NCBI Taxonomy" id="680283"/>
    <lineage>
        <taxon>Bacteria</taxon>
        <taxon>Pseudomonadati</taxon>
        <taxon>Bacteroidota</taxon>
        <taxon>Flavobacteriia</taxon>
        <taxon>Flavobacteriales</taxon>
        <taxon>Flavobacteriaceae</taxon>
        <taxon>Salinimicrobium</taxon>
    </lineage>
</organism>
<sequence length="497" mass="56118">MSRMKKFNFYSKYLMVIPMLFLVMACEDYLDVNDDPNRISEEEVEMEVLLPTSIYYLGDTYFNISYYTSQYAQQSSSVGNNGPSNQNELSLTSAWINIYLDGLTSVATIMNKATEAEAYHYRGIAGILRVMNVGIATDHWGAIPFDEALLEEENFSPSYNDQSYIYAQIPRLLDEAIEDLEREDNSIYQPGEDDLVYGGDISKWIKLAYTLKARYAIHLTKKGTIEAAQMVLEALENGMESNTDDFGLDYSTRTFNPWYAGVVLAGQTGNSNLIISEQVVQFMDGTSYPFASAELENDPRLDIIAFNESNGNPLIGGINGAGKGAANARFAEDSYYTSQTAPVEMVTFAESKFIEAEARFLLNEGDARSEGTTQEAYNAYLDGIEANLTKVGVSPAERALYLTDASIAVGAENLTLDLIMKEKYLALFLHPEVWTDMRRYDYNDEVYKDLSLPVAHNPFLEGKWVRRVRYPDSEYSRNDENVQEVTKDVSTRLWWDQ</sequence>